<accession>A0A2T3FLZ4</accession>
<organism evidence="4 5">
    <name type="scientific">Faecalibacillus intestinalis</name>
    <dbReference type="NCBI Taxonomy" id="1982626"/>
    <lineage>
        <taxon>Bacteria</taxon>
        <taxon>Bacillati</taxon>
        <taxon>Bacillota</taxon>
        <taxon>Erysipelotrichia</taxon>
        <taxon>Erysipelotrichales</taxon>
        <taxon>Coprobacillaceae</taxon>
        <taxon>Faecalibacillus</taxon>
    </lineage>
</organism>
<name>A0A2T3FLZ4_9FIRM</name>
<keyword evidence="1" id="KW-0697">Rotamase</keyword>
<feature type="signal peptide" evidence="2">
    <location>
        <begin position="1"/>
        <end position="25"/>
    </location>
</feature>
<evidence type="ECO:0000313" key="5">
    <source>
        <dbReference type="Proteomes" id="UP000240974"/>
    </source>
</evidence>
<evidence type="ECO:0000256" key="1">
    <source>
        <dbReference type="PROSITE-ProRule" id="PRU00278"/>
    </source>
</evidence>
<keyword evidence="1" id="KW-0413">Isomerase</keyword>
<dbReference type="AlphaFoldDB" id="A0A2T3FLZ4"/>
<dbReference type="InterPro" id="IPR000297">
    <property type="entry name" value="PPIase_PpiC"/>
</dbReference>
<keyword evidence="2" id="KW-0732">Signal</keyword>
<dbReference type="PROSITE" id="PS50198">
    <property type="entry name" value="PPIC_PPIASE_2"/>
    <property type="match status" value="1"/>
</dbReference>
<dbReference type="Gene3D" id="3.10.50.40">
    <property type="match status" value="1"/>
</dbReference>
<dbReference type="EMBL" id="PYLQ01000028">
    <property type="protein sequence ID" value="PST36292.1"/>
    <property type="molecule type" value="Genomic_DNA"/>
</dbReference>
<feature type="domain" description="PpiC" evidence="3">
    <location>
        <begin position="161"/>
        <end position="266"/>
    </location>
</feature>
<comment type="caution">
    <text evidence="4">The sequence shown here is derived from an EMBL/GenBank/DDBJ whole genome shotgun (WGS) entry which is preliminary data.</text>
</comment>
<dbReference type="PANTHER" id="PTHR47245:SF2">
    <property type="entry name" value="PEPTIDYL-PROLYL CIS-TRANS ISOMERASE HP_0175-RELATED"/>
    <property type="match status" value="1"/>
</dbReference>
<evidence type="ECO:0000256" key="2">
    <source>
        <dbReference type="SAM" id="SignalP"/>
    </source>
</evidence>
<evidence type="ECO:0000313" key="4">
    <source>
        <dbReference type="EMBL" id="PST36292.1"/>
    </source>
</evidence>
<keyword evidence="5" id="KW-1185">Reference proteome</keyword>
<dbReference type="GO" id="GO:0003755">
    <property type="term" value="F:peptidyl-prolyl cis-trans isomerase activity"/>
    <property type="evidence" value="ECO:0007669"/>
    <property type="project" value="UniProtKB-KW"/>
</dbReference>
<reference evidence="4 5" key="1">
    <citation type="journal article" date="2019" name="Int. J. Syst. Evol. Microbiol.">
        <title>Faecalibacillus intestinalis gen. nov., sp. nov. and Faecalibacillus faecis sp. nov., isolated from human faeces.</title>
        <authorList>
            <person name="Seo B."/>
            <person name="Jeon K."/>
            <person name="Baek I."/>
            <person name="Lee Y.M."/>
            <person name="Baek K."/>
            <person name="Ko G."/>
        </authorList>
    </citation>
    <scope>NUCLEOTIDE SEQUENCE [LARGE SCALE GENOMIC DNA]</scope>
    <source>
        <strain evidence="4 5">SNUG30099</strain>
    </source>
</reference>
<protein>
    <recommendedName>
        <fullName evidence="3">PpiC domain-containing protein</fullName>
    </recommendedName>
</protein>
<dbReference type="InterPro" id="IPR046357">
    <property type="entry name" value="PPIase_dom_sf"/>
</dbReference>
<sequence>MKLKKCAALLLVSSCLLTGCTTSSAKKVDSKYVVASLEKGNKTKNIFADNLYKDIIDNSSNNSTVFNAVLQNLVDQKFPVNDDMKEDAATIIKQIKSAYKSNYGDNYKDSLNQALTSAGYKNLSEYRQKMIKQIQYANFLLDYIDDHFDDVFNDYYQQCAPKYVSLIKISVSDTSSPTDDETSKLNEVKELISNTDKSFGDIAQDYSNDSTSSKKGSLGIVDSKDTSGIANSYGKDVFNAIEALSEGQVSDVITGDNGYYFVKVTSTDKKTLKKELKKTDIDSPLLAYDDYLQYVVYNSYKINYKDKDIKKIVQEVVNKALEERKTERGEA</sequence>
<feature type="chain" id="PRO_5015672481" description="PpiC domain-containing protein" evidence="2">
    <location>
        <begin position="26"/>
        <end position="331"/>
    </location>
</feature>
<dbReference type="PANTHER" id="PTHR47245">
    <property type="entry name" value="PEPTIDYLPROLYL ISOMERASE"/>
    <property type="match status" value="1"/>
</dbReference>
<dbReference type="RefSeq" id="WP_022002256.1">
    <property type="nucleotide sequence ID" value="NZ_AP031432.1"/>
</dbReference>
<dbReference type="InterPro" id="IPR050245">
    <property type="entry name" value="PrsA_foldase"/>
</dbReference>
<dbReference type="Proteomes" id="UP000240974">
    <property type="component" value="Unassembled WGS sequence"/>
</dbReference>
<evidence type="ECO:0000259" key="3">
    <source>
        <dbReference type="PROSITE" id="PS50198"/>
    </source>
</evidence>
<proteinExistence type="predicted"/>
<dbReference type="Pfam" id="PF00639">
    <property type="entry name" value="Rotamase"/>
    <property type="match status" value="1"/>
</dbReference>
<dbReference type="PROSITE" id="PS51257">
    <property type="entry name" value="PROKAR_LIPOPROTEIN"/>
    <property type="match status" value="1"/>
</dbReference>
<gene>
    <name evidence="4" type="ORF">C7U54_13340</name>
</gene>
<dbReference type="SUPFAM" id="SSF54534">
    <property type="entry name" value="FKBP-like"/>
    <property type="match status" value="1"/>
</dbReference>